<dbReference type="EMBL" id="JAJEPW010000077">
    <property type="protein sequence ID" value="MCC2130861.1"/>
    <property type="molecule type" value="Genomic_DNA"/>
</dbReference>
<organism evidence="2 3">
    <name type="scientific">Brotocaccenecus cirricatena</name>
    <dbReference type="NCBI Taxonomy" id="3064195"/>
    <lineage>
        <taxon>Bacteria</taxon>
        <taxon>Bacillati</taxon>
        <taxon>Bacillota</taxon>
        <taxon>Clostridia</taxon>
        <taxon>Eubacteriales</taxon>
        <taxon>Oscillospiraceae</taxon>
        <taxon>Brotocaccenecus</taxon>
    </lineage>
</organism>
<gene>
    <name evidence="2" type="ORF">LKD37_15350</name>
</gene>
<keyword evidence="3" id="KW-1185">Reference proteome</keyword>
<dbReference type="AlphaFoldDB" id="A0AAE3AE12"/>
<feature type="transmembrane region" description="Helical" evidence="1">
    <location>
        <begin position="79"/>
        <end position="99"/>
    </location>
</feature>
<keyword evidence="1" id="KW-1133">Transmembrane helix</keyword>
<feature type="transmembrane region" description="Helical" evidence="1">
    <location>
        <begin position="141"/>
        <end position="164"/>
    </location>
</feature>
<protein>
    <submittedName>
        <fullName evidence="2">Uncharacterized protein</fullName>
    </submittedName>
</protein>
<feature type="transmembrane region" description="Helical" evidence="1">
    <location>
        <begin position="6"/>
        <end position="27"/>
    </location>
</feature>
<feature type="transmembrane region" description="Helical" evidence="1">
    <location>
        <begin position="48"/>
        <end position="67"/>
    </location>
</feature>
<comment type="caution">
    <text evidence="2">The sequence shown here is derived from an EMBL/GenBank/DDBJ whole genome shotgun (WGS) entry which is preliminary data.</text>
</comment>
<feature type="transmembrane region" description="Helical" evidence="1">
    <location>
        <begin position="111"/>
        <end position="129"/>
    </location>
</feature>
<sequence length="179" mass="19884">MDTEPYLAGILAGIMAVAVVTAILTAVRKKQGRPKPEYDERQMAARGVAYRWAFLTLMLSLAVNTGVEAIWGPWAKPGVSAWMLIFLSIGVFIVACVRKDAYFAVAQNPRTYLWLFGAVVLCQIPNFLLQLRSGDLVEDGLLTWNALSPACGVLFGVMFVCMLVRLRRQKREEQEDAEA</sequence>
<accession>A0AAE3AE12</accession>
<evidence type="ECO:0000313" key="2">
    <source>
        <dbReference type="EMBL" id="MCC2130861.1"/>
    </source>
</evidence>
<reference evidence="2" key="1">
    <citation type="submission" date="2021-10" db="EMBL/GenBank/DDBJ databases">
        <title>Anaerobic single-cell dispensing facilitates the cultivation of human gut bacteria.</title>
        <authorList>
            <person name="Afrizal A."/>
        </authorList>
    </citation>
    <scope>NUCLEOTIDE SEQUENCE</scope>
    <source>
        <strain evidence="2">CLA-AA-H272</strain>
    </source>
</reference>
<keyword evidence="1" id="KW-0472">Membrane</keyword>
<keyword evidence="1" id="KW-0812">Transmembrane</keyword>
<evidence type="ECO:0000313" key="3">
    <source>
        <dbReference type="Proteomes" id="UP001199319"/>
    </source>
</evidence>
<evidence type="ECO:0000256" key="1">
    <source>
        <dbReference type="SAM" id="Phobius"/>
    </source>
</evidence>
<proteinExistence type="predicted"/>
<name>A0AAE3AE12_9FIRM</name>
<dbReference type="Proteomes" id="UP001199319">
    <property type="component" value="Unassembled WGS sequence"/>
</dbReference>
<dbReference type="RefSeq" id="WP_302929988.1">
    <property type="nucleotide sequence ID" value="NZ_JAJEPW010000077.1"/>
</dbReference>